<name>A0A8K1CKD2_PYTOL</name>
<dbReference type="PANTHER" id="PTHR19346">
    <property type="entry name" value="SUGAR PHOSPHATE TRANSPORTER DOMAIN-CONTAINING PROTEIN"/>
    <property type="match status" value="1"/>
</dbReference>
<sequence length="407" mass="44479">MPTTPAPPVASEWTSKKTQEDVTTALLPSAFGASATRDYGRFPVMTTKVAGLFALCALIWTWVLQAEASQALQASEKFNKPFFIVCFNHTAAIVLLPIMGIYFKFFGTTVDRYETPWYDLMTMLSRHSELPMRSMWRIAAFLSIFYCVSDYFWYTALATVSVAAGTAIFNCSPLFVYCFSICFLGERVSLKKVYGVLTAFVGVTLVLMYQDNENQLDVAAVATVESASFLAGTLVVIAAALYGAYEVAYKVVVGDELTDTATILLLTGLSGLLTIPVWIVGSLTLAFSPFDALYEPLGWPSTSTGMGMLFLSGSLAVLFNATMPLSLSWTSPLETSVGCMLTIPLSGVVDTIFHHTKFSMECIAGSILVMLGFGILEYASRSHKDVEELPREPEEEESRASQYSSQA</sequence>
<feature type="transmembrane region" description="Helical" evidence="2">
    <location>
        <begin position="261"/>
        <end position="287"/>
    </location>
</feature>
<keyword evidence="2" id="KW-1133">Transmembrane helix</keyword>
<organism evidence="4 5">
    <name type="scientific">Pythium oligandrum</name>
    <name type="common">Mycoparasitic fungus</name>
    <dbReference type="NCBI Taxonomy" id="41045"/>
    <lineage>
        <taxon>Eukaryota</taxon>
        <taxon>Sar</taxon>
        <taxon>Stramenopiles</taxon>
        <taxon>Oomycota</taxon>
        <taxon>Peronosporomycetes</taxon>
        <taxon>Pythiales</taxon>
        <taxon>Pythiaceae</taxon>
        <taxon>Pythium</taxon>
    </lineage>
</organism>
<feature type="transmembrane region" description="Helical" evidence="2">
    <location>
        <begin position="82"/>
        <end position="103"/>
    </location>
</feature>
<protein>
    <recommendedName>
        <fullName evidence="3">EamA domain-containing protein</fullName>
    </recommendedName>
</protein>
<comment type="caution">
    <text evidence="4">The sequence shown here is derived from an EMBL/GenBank/DDBJ whole genome shotgun (WGS) entry which is preliminary data.</text>
</comment>
<feature type="transmembrane region" description="Helical" evidence="2">
    <location>
        <begin position="42"/>
        <end position="62"/>
    </location>
</feature>
<dbReference type="PANTHER" id="PTHR19346:SF4">
    <property type="entry name" value="SUGAR PHOSPHATE TRANSPORTER DOMAIN-CONTAINING PROTEIN"/>
    <property type="match status" value="1"/>
</dbReference>
<feature type="transmembrane region" description="Helical" evidence="2">
    <location>
        <begin position="229"/>
        <end position="249"/>
    </location>
</feature>
<dbReference type="GO" id="GO:0016020">
    <property type="term" value="C:membrane"/>
    <property type="evidence" value="ECO:0007669"/>
    <property type="project" value="InterPro"/>
</dbReference>
<dbReference type="Pfam" id="PF00892">
    <property type="entry name" value="EamA"/>
    <property type="match status" value="1"/>
</dbReference>
<reference evidence="4" key="1">
    <citation type="submission" date="2019-03" db="EMBL/GenBank/DDBJ databases">
        <title>Long read genome sequence of the mycoparasitic Pythium oligandrum ATCC 38472 isolated from sugarbeet rhizosphere.</title>
        <authorList>
            <person name="Gaulin E."/>
        </authorList>
    </citation>
    <scope>NUCLEOTIDE SEQUENCE</scope>
    <source>
        <strain evidence="4">ATCC 38472_TT</strain>
    </source>
</reference>
<feature type="domain" description="EamA" evidence="3">
    <location>
        <begin position="129"/>
        <end position="207"/>
    </location>
</feature>
<keyword evidence="2" id="KW-0472">Membrane</keyword>
<feature type="transmembrane region" description="Helical" evidence="2">
    <location>
        <begin position="135"/>
        <end position="154"/>
    </location>
</feature>
<dbReference type="InterPro" id="IPR037185">
    <property type="entry name" value="EmrE-like"/>
</dbReference>
<evidence type="ECO:0000256" key="2">
    <source>
        <dbReference type="SAM" id="Phobius"/>
    </source>
</evidence>
<feature type="region of interest" description="Disordered" evidence="1">
    <location>
        <begin position="384"/>
        <end position="407"/>
    </location>
</feature>
<evidence type="ECO:0000256" key="1">
    <source>
        <dbReference type="SAM" id="MobiDB-lite"/>
    </source>
</evidence>
<dbReference type="OrthoDB" id="10062838at2759"/>
<feature type="transmembrane region" description="Helical" evidence="2">
    <location>
        <begin position="160"/>
        <end position="184"/>
    </location>
</feature>
<dbReference type="SUPFAM" id="SSF103481">
    <property type="entry name" value="Multidrug resistance efflux transporter EmrE"/>
    <property type="match status" value="1"/>
</dbReference>
<feature type="transmembrane region" description="Helical" evidence="2">
    <location>
        <begin position="193"/>
        <end position="209"/>
    </location>
</feature>
<dbReference type="InterPro" id="IPR000620">
    <property type="entry name" value="EamA_dom"/>
</dbReference>
<dbReference type="Proteomes" id="UP000794436">
    <property type="component" value="Unassembled WGS sequence"/>
</dbReference>
<accession>A0A8K1CKD2</accession>
<proteinExistence type="predicted"/>
<evidence type="ECO:0000313" key="5">
    <source>
        <dbReference type="Proteomes" id="UP000794436"/>
    </source>
</evidence>
<dbReference type="AlphaFoldDB" id="A0A8K1CKD2"/>
<dbReference type="EMBL" id="SPLM01000039">
    <property type="protein sequence ID" value="TMW64669.1"/>
    <property type="molecule type" value="Genomic_DNA"/>
</dbReference>
<dbReference type="Gene3D" id="1.10.3730.20">
    <property type="match status" value="1"/>
</dbReference>
<evidence type="ECO:0000313" key="4">
    <source>
        <dbReference type="EMBL" id="TMW64669.1"/>
    </source>
</evidence>
<dbReference type="InterPro" id="IPR026505">
    <property type="entry name" value="Solute_c_fam_35_mem_F3/F4"/>
</dbReference>
<evidence type="ECO:0000259" key="3">
    <source>
        <dbReference type="Pfam" id="PF00892"/>
    </source>
</evidence>
<keyword evidence="5" id="KW-1185">Reference proteome</keyword>
<keyword evidence="2" id="KW-0812">Transmembrane</keyword>
<feature type="transmembrane region" description="Helical" evidence="2">
    <location>
        <begin position="299"/>
        <end position="321"/>
    </location>
</feature>
<gene>
    <name evidence="4" type="ORF">Poli38472_011549</name>
</gene>